<dbReference type="Pfam" id="PF00636">
    <property type="entry name" value="Ribonuclease_3"/>
    <property type="match status" value="1"/>
</dbReference>
<evidence type="ECO:0000259" key="1">
    <source>
        <dbReference type="PROSITE" id="PS50142"/>
    </source>
</evidence>
<dbReference type="SUPFAM" id="SSF69065">
    <property type="entry name" value="RNase III domain-like"/>
    <property type="match status" value="1"/>
</dbReference>
<feature type="domain" description="RNase III" evidence="1">
    <location>
        <begin position="156"/>
        <end position="320"/>
    </location>
</feature>
<keyword evidence="3" id="KW-1185">Reference proteome</keyword>
<dbReference type="Gene3D" id="1.10.1520.10">
    <property type="entry name" value="Ribonuclease III domain"/>
    <property type="match status" value="1"/>
</dbReference>
<dbReference type="RefSeq" id="YP_762377.1">
    <property type="nucleotide sequence ID" value="NC_008361.1"/>
</dbReference>
<dbReference type="SMART" id="SM00535">
    <property type="entry name" value="RIBOc"/>
    <property type="match status" value="1"/>
</dbReference>
<protein>
    <submittedName>
        <fullName evidence="2">47.7 kDa RNAse III</fullName>
    </submittedName>
</protein>
<reference evidence="2 3" key="1">
    <citation type="journal article" date="2006" name="J. Virol.">
        <title>Genomic sequence of Spodoptera frugiperda Ascovirus 1a, an enveloped, double-stranded DNA insect virus that manipulates apoptosis for viral reproduction.</title>
        <authorList>
            <person name="Bideshi D.K."/>
            <person name="Demattei M.V."/>
            <person name="Rouleux-Bonnin F."/>
            <person name="Stasiak K."/>
            <person name="Tan Y."/>
            <person name="Bigot S."/>
            <person name="Bigot Y."/>
            <person name="Federici B.A."/>
        </authorList>
    </citation>
    <scope>NUCLEOTIDE SEQUENCE [LARGE SCALE GENOMIC DNA]</scope>
    <source>
        <strain evidence="3">SvAV-1a</strain>
    </source>
</reference>
<dbReference type="GO" id="GO:0006396">
    <property type="term" value="P:RNA processing"/>
    <property type="evidence" value="ECO:0007669"/>
    <property type="project" value="InterPro"/>
</dbReference>
<dbReference type="CDD" id="cd00593">
    <property type="entry name" value="RIBOc"/>
    <property type="match status" value="1"/>
</dbReference>
<dbReference type="GeneID" id="4306189"/>
<accession>Q0E579</accession>
<dbReference type="InterPro" id="IPR000999">
    <property type="entry name" value="RNase_III_dom"/>
</dbReference>
<organism evidence="2 3">
    <name type="scientific">Spodoptera frugiperda ascovirus 1a</name>
    <name type="common">SfAV-1a</name>
    <dbReference type="NCBI Taxonomy" id="113370"/>
    <lineage>
        <taxon>Viruses</taxon>
        <taxon>Varidnaviria</taxon>
        <taxon>Bamfordvirae</taxon>
        <taxon>Nucleocytoviricota</taxon>
        <taxon>Megaviricetes</taxon>
        <taxon>Pimascovirales</taxon>
        <taxon>Pimascovirales incertae sedis</taxon>
        <taxon>Ascoviridae</taxon>
        <taxon>Ascovirus</taxon>
        <taxon>Ascovirus sfav1a</taxon>
    </lineage>
</organism>
<dbReference type="InterPro" id="IPR036389">
    <property type="entry name" value="RNase_III_sf"/>
</dbReference>
<dbReference type="KEGG" id="vg:4306189"/>
<evidence type="ECO:0000313" key="2">
    <source>
        <dbReference type="EMBL" id="CAL44622.1"/>
    </source>
</evidence>
<sequence length="417" mass="47686">MNCNNETDVTTQQQAYDNNRTTTTIDANTTVVSRTSKYNHVDKSFLLRYRTANRNVKEKPFNKIDHFKKRRSSFKRTTTTTTTAKFVLVPKRCITHNRYTAEYSGRHWRARVLHWALDEGNLIDMSPQGDGNGCATPVIITAEHIAEIVIEYGNVDAQYYKHLLDTFRDEGNMDKFQAALTSKEYDNIFNYEYFEYIGDSVINRFIIDYIRENYTDIHNIQQDIGVMTKLRSIYVGKWNLSKCCVSIGLNKFIRCQYAGVDGRKLQVYGHRFKRNNASGVQCQPKVCADSVYTDTTSTHIHRDVISLLEDVMESFVGALWCSLMGSPHCTKIVRQFVYGVIGDYAGIVEPSYVNLNSARDRLQIASKELFGDRITWRTVTNPDTSYTCSVYMDGDTVISSATAGRSRDEYIAPVAEL</sequence>
<organismHost>
    <name type="scientific">Spodoptera frugiperda</name>
    <name type="common">Fall armyworm</name>
    <dbReference type="NCBI Taxonomy" id="7108"/>
</organismHost>
<dbReference type="PROSITE" id="PS50142">
    <property type="entry name" value="RNASE_3_2"/>
    <property type="match status" value="1"/>
</dbReference>
<name>Q0E579_SFAVA</name>
<dbReference type="EMBL" id="AM398843">
    <property type="protein sequence ID" value="CAL44622.1"/>
    <property type="molecule type" value="Genomic_DNA"/>
</dbReference>
<dbReference type="GO" id="GO:0004525">
    <property type="term" value="F:ribonuclease III activity"/>
    <property type="evidence" value="ECO:0007669"/>
    <property type="project" value="InterPro"/>
</dbReference>
<gene>
    <name evidence="2" type="primary">ORF022</name>
</gene>
<dbReference type="Proteomes" id="UP000008030">
    <property type="component" value="Segment"/>
</dbReference>
<evidence type="ECO:0000313" key="3">
    <source>
        <dbReference type="Proteomes" id="UP000008030"/>
    </source>
</evidence>
<proteinExistence type="predicted"/>